<dbReference type="OrthoDB" id="191139at2759"/>
<feature type="transmembrane region" description="Helical" evidence="6">
    <location>
        <begin position="353"/>
        <end position="376"/>
    </location>
</feature>
<dbReference type="GO" id="GO:0012505">
    <property type="term" value="C:endomembrane system"/>
    <property type="evidence" value="ECO:0007669"/>
    <property type="project" value="UniProtKB-SubCell"/>
</dbReference>
<evidence type="ECO:0000256" key="6">
    <source>
        <dbReference type="SAM" id="Phobius"/>
    </source>
</evidence>
<feature type="transmembrane region" description="Helical" evidence="6">
    <location>
        <begin position="153"/>
        <end position="172"/>
    </location>
</feature>
<dbReference type="KEGG" id="crb:17895576"/>
<dbReference type="AlphaFoldDB" id="R0HU31"/>
<evidence type="ECO:0000313" key="7">
    <source>
        <dbReference type="EMBL" id="EOA33369.1"/>
    </source>
</evidence>
<comment type="subcellular location">
    <subcellularLocation>
        <location evidence="1">Endomembrane system</location>
        <topology evidence="1">Multi-pass membrane protein</topology>
    </subcellularLocation>
</comment>
<dbReference type="GO" id="GO:0016020">
    <property type="term" value="C:membrane"/>
    <property type="evidence" value="ECO:0007669"/>
    <property type="project" value="InterPro"/>
</dbReference>
<name>R0HU31_9BRAS</name>
<keyword evidence="3 6" id="KW-1133">Transmembrane helix</keyword>
<dbReference type="GO" id="GO:0009734">
    <property type="term" value="P:auxin-activated signaling pathway"/>
    <property type="evidence" value="ECO:0007669"/>
    <property type="project" value="UniProtKB-KW"/>
</dbReference>
<dbReference type="InterPro" id="IPR004776">
    <property type="entry name" value="Mem_transp_PIN-like"/>
</dbReference>
<dbReference type="eggNOG" id="KOG2722">
    <property type="taxonomic scope" value="Eukaryota"/>
</dbReference>
<gene>
    <name evidence="7" type="ORF">CARUB_v10020273mg</name>
</gene>
<feature type="transmembrane region" description="Helical" evidence="6">
    <location>
        <begin position="115"/>
        <end position="133"/>
    </location>
</feature>
<evidence type="ECO:0000256" key="2">
    <source>
        <dbReference type="ARBA" id="ARBA00022692"/>
    </source>
</evidence>
<dbReference type="InterPro" id="IPR039305">
    <property type="entry name" value="PILS2/6"/>
</dbReference>
<evidence type="ECO:0000313" key="8">
    <source>
        <dbReference type="Proteomes" id="UP000029121"/>
    </source>
</evidence>
<keyword evidence="2 6" id="KW-0812">Transmembrane</keyword>
<feature type="transmembrane region" description="Helical" evidence="6">
    <location>
        <begin position="49"/>
        <end position="69"/>
    </location>
</feature>
<feature type="transmembrane region" description="Helical" evidence="6">
    <location>
        <begin position="16"/>
        <end position="37"/>
    </location>
</feature>
<dbReference type="PANTHER" id="PTHR31419">
    <property type="entry name" value="PROTEIN PIN-LIKES 2"/>
    <property type="match status" value="1"/>
</dbReference>
<protein>
    <recommendedName>
        <fullName evidence="9">Auxin efflux carrier family protein</fullName>
    </recommendedName>
</protein>
<keyword evidence="8" id="KW-1185">Reference proteome</keyword>
<feature type="transmembrane region" description="Helical" evidence="6">
    <location>
        <begin position="423"/>
        <end position="446"/>
    </location>
</feature>
<keyword evidence="5" id="KW-0927">Auxin signaling pathway</keyword>
<accession>R0HU31</accession>
<evidence type="ECO:0000256" key="3">
    <source>
        <dbReference type="ARBA" id="ARBA00022989"/>
    </source>
</evidence>
<evidence type="ECO:0008006" key="9">
    <source>
        <dbReference type="Google" id="ProtNLM"/>
    </source>
</evidence>
<feature type="transmembrane region" description="Helical" evidence="6">
    <location>
        <begin position="388"/>
        <end position="411"/>
    </location>
</feature>
<keyword evidence="4 6" id="KW-0472">Membrane</keyword>
<dbReference type="GO" id="GO:0080162">
    <property type="term" value="P:endoplasmic reticulum to cytosol auxin transport"/>
    <property type="evidence" value="ECO:0007669"/>
    <property type="project" value="InterPro"/>
</dbReference>
<organism evidence="7 8">
    <name type="scientific">Capsella rubella</name>
    <dbReference type="NCBI Taxonomy" id="81985"/>
    <lineage>
        <taxon>Eukaryota</taxon>
        <taxon>Viridiplantae</taxon>
        <taxon>Streptophyta</taxon>
        <taxon>Embryophyta</taxon>
        <taxon>Tracheophyta</taxon>
        <taxon>Spermatophyta</taxon>
        <taxon>Magnoliopsida</taxon>
        <taxon>eudicotyledons</taxon>
        <taxon>Gunneridae</taxon>
        <taxon>Pentapetalae</taxon>
        <taxon>rosids</taxon>
        <taxon>malvids</taxon>
        <taxon>Brassicales</taxon>
        <taxon>Brassicaceae</taxon>
        <taxon>Camelineae</taxon>
        <taxon>Capsella</taxon>
    </lineage>
</organism>
<dbReference type="Pfam" id="PF03547">
    <property type="entry name" value="Mem_trans"/>
    <property type="match status" value="1"/>
</dbReference>
<sequence>MSGLSGGNVNSRVVDILSGVVPLMKLICLTLIGLLLAHPKTQLVPRATFRLLSKLVFALFLPCLIFTELGESITLDNIVRWWFIPVNVLLSAVIGSLIGYVVVLICRPPPEFTRFTIVMTAFGNTGNLLLAIVSSVCHTKSNPFGPSCHSRGVSYVSFAQWVAVILVYTVVYHMMEPPLEYYEVVEDEGVEIEEIQVENHDISRPLLVEAEWPGIEDKETEHCKTPFIARVFNSISSVSQASLPEVDLVGDESPSPRSLQCLAEPRVMRRIRVVAEQTPVKHILQPPTIASLLAIIIGSVPQLKNIVFGYDAPLSFITDSLNIMGSAMVPSVMLVLGGMLSEGPNESTLGLRTTIGITVARLLVLPLVGIGIVLSADKFGLISTADPMFKFVLLLQYSTPSAILLGAIASLRGYAVREASAVLFWQHIFALLSLTLYIVIFFKLTVDKTVQGMPPI</sequence>
<feature type="transmembrane region" description="Helical" evidence="6">
    <location>
        <begin position="81"/>
        <end position="103"/>
    </location>
</feature>
<evidence type="ECO:0000256" key="5">
    <source>
        <dbReference type="ARBA" id="ARBA00023294"/>
    </source>
</evidence>
<evidence type="ECO:0000256" key="1">
    <source>
        <dbReference type="ARBA" id="ARBA00004127"/>
    </source>
</evidence>
<dbReference type="PANTHER" id="PTHR31419:SF2">
    <property type="entry name" value="PROTEIN PIN-LIKES 2"/>
    <property type="match status" value="1"/>
</dbReference>
<dbReference type="Proteomes" id="UP000029121">
    <property type="component" value="Unassembled WGS sequence"/>
</dbReference>
<dbReference type="STRING" id="81985.R0HU31"/>
<dbReference type="EMBL" id="KB870806">
    <property type="protein sequence ID" value="EOA33369.1"/>
    <property type="molecule type" value="Genomic_DNA"/>
</dbReference>
<reference evidence="8" key="1">
    <citation type="journal article" date="2013" name="Nat. Genet.">
        <title>The Capsella rubella genome and the genomic consequences of rapid mating system evolution.</title>
        <authorList>
            <person name="Slotte T."/>
            <person name="Hazzouri K.M."/>
            <person name="Agren J.A."/>
            <person name="Koenig D."/>
            <person name="Maumus F."/>
            <person name="Guo Y.L."/>
            <person name="Steige K."/>
            <person name="Platts A.E."/>
            <person name="Escobar J.S."/>
            <person name="Newman L.K."/>
            <person name="Wang W."/>
            <person name="Mandakova T."/>
            <person name="Vello E."/>
            <person name="Smith L.M."/>
            <person name="Henz S.R."/>
            <person name="Steffen J."/>
            <person name="Takuno S."/>
            <person name="Brandvain Y."/>
            <person name="Coop G."/>
            <person name="Andolfatto P."/>
            <person name="Hu T.T."/>
            <person name="Blanchette M."/>
            <person name="Clark R.M."/>
            <person name="Quesneville H."/>
            <person name="Nordborg M."/>
            <person name="Gaut B.S."/>
            <person name="Lysak M.A."/>
            <person name="Jenkins J."/>
            <person name="Grimwood J."/>
            <person name="Chapman J."/>
            <person name="Prochnik S."/>
            <person name="Shu S."/>
            <person name="Rokhsar D."/>
            <person name="Schmutz J."/>
            <person name="Weigel D."/>
            <person name="Wright S.I."/>
        </authorList>
    </citation>
    <scope>NUCLEOTIDE SEQUENCE [LARGE SCALE GENOMIC DNA]</scope>
    <source>
        <strain evidence="8">cv. Monte Gargano</strain>
    </source>
</reference>
<proteinExistence type="predicted"/>
<evidence type="ECO:0000256" key="4">
    <source>
        <dbReference type="ARBA" id="ARBA00023136"/>
    </source>
</evidence>